<accession>A0ACB7RP52</accession>
<name>A0ACB7RP52_HYAAI</name>
<organism evidence="1 2">
    <name type="scientific">Hyalomma asiaticum</name>
    <name type="common">Tick</name>
    <dbReference type="NCBI Taxonomy" id="266040"/>
    <lineage>
        <taxon>Eukaryota</taxon>
        <taxon>Metazoa</taxon>
        <taxon>Ecdysozoa</taxon>
        <taxon>Arthropoda</taxon>
        <taxon>Chelicerata</taxon>
        <taxon>Arachnida</taxon>
        <taxon>Acari</taxon>
        <taxon>Parasitiformes</taxon>
        <taxon>Ixodida</taxon>
        <taxon>Ixodoidea</taxon>
        <taxon>Ixodidae</taxon>
        <taxon>Hyalomminae</taxon>
        <taxon>Hyalomma</taxon>
    </lineage>
</organism>
<dbReference type="Proteomes" id="UP000821845">
    <property type="component" value="Chromosome 8"/>
</dbReference>
<reference evidence="1" key="1">
    <citation type="submission" date="2020-05" db="EMBL/GenBank/DDBJ databases">
        <title>Large-scale comparative analyses of tick genomes elucidate their genetic diversity and vector capacities.</title>
        <authorList>
            <person name="Jia N."/>
            <person name="Wang J."/>
            <person name="Shi W."/>
            <person name="Du L."/>
            <person name="Sun Y."/>
            <person name="Zhan W."/>
            <person name="Jiang J."/>
            <person name="Wang Q."/>
            <person name="Zhang B."/>
            <person name="Ji P."/>
            <person name="Sakyi L.B."/>
            <person name="Cui X."/>
            <person name="Yuan T."/>
            <person name="Jiang B."/>
            <person name="Yang W."/>
            <person name="Lam T.T.-Y."/>
            <person name="Chang Q."/>
            <person name="Ding S."/>
            <person name="Wang X."/>
            <person name="Zhu J."/>
            <person name="Ruan X."/>
            <person name="Zhao L."/>
            <person name="Wei J."/>
            <person name="Que T."/>
            <person name="Du C."/>
            <person name="Cheng J."/>
            <person name="Dai P."/>
            <person name="Han X."/>
            <person name="Huang E."/>
            <person name="Gao Y."/>
            <person name="Liu J."/>
            <person name="Shao H."/>
            <person name="Ye R."/>
            <person name="Li L."/>
            <person name="Wei W."/>
            <person name="Wang X."/>
            <person name="Wang C."/>
            <person name="Yang T."/>
            <person name="Huo Q."/>
            <person name="Li W."/>
            <person name="Guo W."/>
            <person name="Chen H."/>
            <person name="Zhou L."/>
            <person name="Ni X."/>
            <person name="Tian J."/>
            <person name="Zhou Y."/>
            <person name="Sheng Y."/>
            <person name="Liu T."/>
            <person name="Pan Y."/>
            <person name="Xia L."/>
            <person name="Li J."/>
            <person name="Zhao F."/>
            <person name="Cao W."/>
        </authorList>
    </citation>
    <scope>NUCLEOTIDE SEQUENCE</scope>
    <source>
        <strain evidence="1">Hyas-2018</strain>
    </source>
</reference>
<dbReference type="EMBL" id="CM023488">
    <property type="protein sequence ID" value="KAH6924165.1"/>
    <property type="molecule type" value="Genomic_DNA"/>
</dbReference>
<gene>
    <name evidence="1" type="ORF">HPB50_013130</name>
</gene>
<keyword evidence="2" id="KW-1185">Reference proteome</keyword>
<proteinExistence type="predicted"/>
<evidence type="ECO:0000313" key="2">
    <source>
        <dbReference type="Proteomes" id="UP000821845"/>
    </source>
</evidence>
<sequence length="103" mass="11248">MVDCSKREATEVTATMNWMSYELESNIITIVQIMESPGHPLWISGTMGTNLDLFKANSDKAIWAVLELSHLKTFVSSLDKGLDHEVQDGGENPGTSSSCSSLL</sequence>
<protein>
    <submittedName>
        <fullName evidence="1">Uncharacterized protein</fullName>
    </submittedName>
</protein>
<comment type="caution">
    <text evidence="1">The sequence shown here is derived from an EMBL/GenBank/DDBJ whole genome shotgun (WGS) entry which is preliminary data.</text>
</comment>
<evidence type="ECO:0000313" key="1">
    <source>
        <dbReference type="EMBL" id="KAH6924165.1"/>
    </source>
</evidence>